<dbReference type="Proteomes" id="UP000692954">
    <property type="component" value="Unassembled WGS sequence"/>
</dbReference>
<evidence type="ECO:0000313" key="2">
    <source>
        <dbReference type="EMBL" id="CAD8123723.1"/>
    </source>
</evidence>
<gene>
    <name evidence="2" type="ORF">PSON_ATCC_30995.1.T1460150</name>
</gene>
<name>A0A8S1R8S9_9CILI</name>
<evidence type="ECO:0000313" key="3">
    <source>
        <dbReference type="Proteomes" id="UP000692954"/>
    </source>
</evidence>
<dbReference type="EMBL" id="CAJJDN010000146">
    <property type="protein sequence ID" value="CAD8123723.1"/>
    <property type="molecule type" value="Genomic_DNA"/>
</dbReference>
<reference evidence="2" key="1">
    <citation type="submission" date="2021-01" db="EMBL/GenBank/DDBJ databases">
        <authorList>
            <consortium name="Genoscope - CEA"/>
            <person name="William W."/>
        </authorList>
    </citation>
    <scope>NUCLEOTIDE SEQUENCE</scope>
</reference>
<organism evidence="2 3">
    <name type="scientific">Paramecium sonneborni</name>
    <dbReference type="NCBI Taxonomy" id="65129"/>
    <lineage>
        <taxon>Eukaryota</taxon>
        <taxon>Sar</taxon>
        <taxon>Alveolata</taxon>
        <taxon>Ciliophora</taxon>
        <taxon>Intramacronucleata</taxon>
        <taxon>Oligohymenophorea</taxon>
        <taxon>Peniculida</taxon>
        <taxon>Parameciidae</taxon>
        <taxon>Paramecium</taxon>
    </lineage>
</organism>
<keyword evidence="3" id="KW-1185">Reference proteome</keyword>
<feature type="domain" description="H-type lectin" evidence="1">
    <location>
        <begin position="47"/>
        <end position="91"/>
    </location>
</feature>
<proteinExistence type="predicted"/>
<evidence type="ECO:0000259" key="1">
    <source>
        <dbReference type="Pfam" id="PF09458"/>
    </source>
</evidence>
<dbReference type="Pfam" id="PF09458">
    <property type="entry name" value="H_lectin"/>
    <property type="match status" value="1"/>
</dbReference>
<accession>A0A8S1R8S9</accession>
<dbReference type="GO" id="GO:0030246">
    <property type="term" value="F:carbohydrate binding"/>
    <property type="evidence" value="ECO:0007669"/>
    <property type="project" value="InterPro"/>
</dbReference>
<sequence length="390" mass="45567">MKYHNLAFILCQLIAFSNEYITYDTGFTSSLNNDDGFIGNPSTNYIKEFTFSGIFERPPQVSIIMYKFNNDYYSPNGYDIEITEISKTSRDLINIQSLKFYSDVFIRIEFGKLFLIGILMMTEEFKSLMLQITKSNNLAKALLLYVTSFCYKGPIDFSLNIVSINLKDVVIEIKSNTQNLVKLGYQILLSIDDAIDLDNQIVKNEDLYTSPTFSFPSDRDWNIGLQGLSGVKLSILRLREQYTQITIQMENGQVLVMLFRYYDLLISIFTEQSQRFICHGQSKLQEQVKKKIQQNQQLLLYNQSQKSLIKYVLFQLLKQFMQIKYLNQILQFNINVTHKRKKQSHNFICVILAVQKAKLLLFKKCKFYINFCSITILDDCCECIQHLIFQ</sequence>
<protein>
    <recommendedName>
        <fullName evidence="1">H-type lectin domain-containing protein</fullName>
    </recommendedName>
</protein>
<dbReference type="GO" id="GO:0007155">
    <property type="term" value="P:cell adhesion"/>
    <property type="evidence" value="ECO:0007669"/>
    <property type="project" value="InterPro"/>
</dbReference>
<comment type="caution">
    <text evidence="2">The sequence shown here is derived from an EMBL/GenBank/DDBJ whole genome shotgun (WGS) entry which is preliminary data.</text>
</comment>
<dbReference type="InterPro" id="IPR019019">
    <property type="entry name" value="H-type_lectin_domain"/>
</dbReference>
<dbReference type="AlphaFoldDB" id="A0A8S1R8S9"/>